<dbReference type="Proteomes" id="UP000191418">
    <property type="component" value="Unassembled WGS sequence"/>
</dbReference>
<keyword evidence="2 9" id="KW-0812">Transmembrane</keyword>
<dbReference type="PANTHER" id="PTHR32089">
    <property type="entry name" value="METHYL-ACCEPTING CHEMOTAXIS PROTEIN MCPB"/>
    <property type="match status" value="1"/>
</dbReference>
<evidence type="ECO:0000313" key="13">
    <source>
        <dbReference type="Proteomes" id="UP000191418"/>
    </source>
</evidence>
<dbReference type="AlphaFoldDB" id="A0A1T4SGZ7"/>
<dbReference type="PROSITE" id="PS51753">
    <property type="entry name" value="HBM"/>
    <property type="match status" value="1"/>
</dbReference>
<keyword evidence="5 7" id="KW-0807">Transducer</keyword>
<dbReference type="GO" id="GO:0007165">
    <property type="term" value="P:signal transduction"/>
    <property type="evidence" value="ECO:0007669"/>
    <property type="project" value="UniProtKB-KW"/>
</dbReference>
<dbReference type="PANTHER" id="PTHR32089:SF119">
    <property type="entry name" value="METHYL-ACCEPTING CHEMOTAXIS PROTEIN CTPL"/>
    <property type="match status" value="1"/>
</dbReference>
<dbReference type="InterPro" id="IPR032255">
    <property type="entry name" value="HBM"/>
</dbReference>
<dbReference type="SMART" id="SM01358">
    <property type="entry name" value="HBM"/>
    <property type="match status" value="1"/>
</dbReference>
<keyword evidence="3 9" id="KW-1133">Transmembrane helix</keyword>
<reference evidence="12 13" key="1">
    <citation type="submission" date="2017-01" db="EMBL/GenBank/DDBJ databases">
        <title>Genome Sequencing of a Marine Spirillum, Oceanospirillum multiglobuliferum ATCC 33336, from Japan.</title>
        <authorList>
            <person name="Carney J.G."/>
            <person name="Trachtenberg A.M."/>
            <person name="Rheaume B.A."/>
            <person name="Linnane J.D."/>
            <person name="Pitts N.L."/>
            <person name="Mykles D.L."/>
            <person name="Maclea K.S."/>
        </authorList>
    </citation>
    <scope>NUCLEOTIDE SEQUENCE [LARGE SCALE GENOMIC DNA]</scope>
    <source>
        <strain evidence="12 13">ATCC 33336</strain>
    </source>
</reference>
<evidence type="ECO:0000259" key="10">
    <source>
        <dbReference type="PROSITE" id="PS50111"/>
    </source>
</evidence>
<keyword evidence="4 9" id="KW-0472">Membrane</keyword>
<dbReference type="FunFam" id="1.10.287.950:FF:000001">
    <property type="entry name" value="Methyl-accepting chemotaxis sensory transducer"/>
    <property type="match status" value="1"/>
</dbReference>
<evidence type="ECO:0000256" key="4">
    <source>
        <dbReference type="ARBA" id="ARBA00023136"/>
    </source>
</evidence>
<keyword evidence="8" id="KW-0175">Coiled coil</keyword>
<comment type="subcellular location">
    <subcellularLocation>
        <location evidence="1">Membrane</location>
        <topology evidence="1">Multi-pass membrane protein</topology>
    </subcellularLocation>
</comment>
<dbReference type="PROSITE" id="PS50111">
    <property type="entry name" value="CHEMOTAXIS_TRANSDUC_2"/>
    <property type="match status" value="1"/>
</dbReference>
<evidence type="ECO:0000256" key="5">
    <source>
        <dbReference type="ARBA" id="ARBA00023224"/>
    </source>
</evidence>
<dbReference type="EMBL" id="MTSM01000031">
    <property type="protein sequence ID" value="OPX54244.1"/>
    <property type="molecule type" value="Genomic_DNA"/>
</dbReference>
<evidence type="ECO:0000256" key="9">
    <source>
        <dbReference type="SAM" id="Phobius"/>
    </source>
</evidence>
<proteinExistence type="inferred from homology"/>
<dbReference type="OrthoDB" id="9795078at2"/>
<evidence type="ECO:0000256" key="1">
    <source>
        <dbReference type="ARBA" id="ARBA00004141"/>
    </source>
</evidence>
<evidence type="ECO:0000256" key="3">
    <source>
        <dbReference type="ARBA" id="ARBA00022989"/>
    </source>
</evidence>
<dbReference type="InterPro" id="IPR004089">
    <property type="entry name" value="MCPsignal_dom"/>
</dbReference>
<dbReference type="SMART" id="SM00283">
    <property type="entry name" value="MA"/>
    <property type="match status" value="1"/>
</dbReference>
<sequence length="651" mass="70869">MFTHLRLAQQLALGFGLLIFFSIAIALSAYYGLSQSNEGFRKYRAFVDDTTIASQLQSKALMQNSDALSYLNQPELETLQRYQAQSEALNTLLAQAKTQVQNATRSDLVSKTEQATKQFQDAFQEVTSEIRHRKLMIQQVFIPAGQTMRELMTSLIENAYLSGDSDFTFYAASTQEHLLLGRLYANQYLISSDLIDYQRAIKELNEILPNALGLLIGALDGEEAELIQQFRAAHKTYLQQLALIHDSVKKVDEVTARDITQLNNTITNLTEQIKQEVLNEQQRLGPALQSTLEQLTLLIMSLSVVGIMVGVVLALYLVSIIKRPIGGEPTEIAAITQTIAKGNLSLDTHTHHEKATGILASVIQMATELKRIITDISRSGQQLKQTAESTSAVATQTHQVVGQQQLRIEQIAAAATEMAASIQEVVGHSESSSQASETGLRFAQEGQQAVIETLSAISELAQDVEQSVQLILSLEASSANIGSVTEVIKNISEQTNLLALNAAIEAARAGDNGRGFAVVADEVRQLAQRSQDSTQTIQQMITKLQADINLAVAAMQASRDKAHLTVERSERTGQALETIVQAIQQISAMNSQVASALVQQSEVAEEISANIEIVTQLSEQTVSGAKDTAQASAGLLSIAQNMAVSVGYFRL</sequence>
<dbReference type="CDD" id="cd11386">
    <property type="entry name" value="MCP_signal"/>
    <property type="match status" value="1"/>
</dbReference>
<dbReference type="SUPFAM" id="SSF58104">
    <property type="entry name" value="Methyl-accepting chemotaxis protein (MCP) signaling domain"/>
    <property type="match status" value="1"/>
</dbReference>
<feature type="domain" description="HBM" evidence="11">
    <location>
        <begin position="45"/>
        <end position="285"/>
    </location>
</feature>
<organism evidence="12 13">
    <name type="scientific">Oceanospirillum multiglobuliferum</name>
    <dbReference type="NCBI Taxonomy" id="64969"/>
    <lineage>
        <taxon>Bacteria</taxon>
        <taxon>Pseudomonadati</taxon>
        <taxon>Pseudomonadota</taxon>
        <taxon>Gammaproteobacteria</taxon>
        <taxon>Oceanospirillales</taxon>
        <taxon>Oceanospirillaceae</taxon>
        <taxon>Oceanospirillum</taxon>
    </lineage>
</organism>
<feature type="domain" description="Methyl-accepting transducer" evidence="10">
    <location>
        <begin position="379"/>
        <end position="615"/>
    </location>
</feature>
<dbReference type="Pfam" id="PF00015">
    <property type="entry name" value="MCPsignal"/>
    <property type="match status" value="1"/>
</dbReference>
<evidence type="ECO:0000256" key="2">
    <source>
        <dbReference type="ARBA" id="ARBA00022692"/>
    </source>
</evidence>
<dbReference type="GO" id="GO:0016020">
    <property type="term" value="C:membrane"/>
    <property type="evidence" value="ECO:0007669"/>
    <property type="project" value="UniProtKB-SubCell"/>
</dbReference>
<comment type="similarity">
    <text evidence="6">Belongs to the methyl-accepting chemotaxis (MCP) protein family.</text>
</comment>
<dbReference type="GO" id="GO:0006935">
    <property type="term" value="P:chemotaxis"/>
    <property type="evidence" value="ECO:0007669"/>
    <property type="project" value="UniProtKB-ARBA"/>
</dbReference>
<feature type="coiled-coil region" evidence="8">
    <location>
        <begin position="79"/>
        <end position="106"/>
    </location>
</feature>
<evidence type="ECO:0000256" key="8">
    <source>
        <dbReference type="SAM" id="Coils"/>
    </source>
</evidence>
<accession>A0A1T4SGZ7</accession>
<evidence type="ECO:0000313" key="12">
    <source>
        <dbReference type="EMBL" id="OPX54244.1"/>
    </source>
</evidence>
<gene>
    <name evidence="12" type="ORF">BTE48_15205</name>
</gene>
<comment type="caution">
    <text evidence="12">The sequence shown here is derived from an EMBL/GenBank/DDBJ whole genome shotgun (WGS) entry which is preliminary data.</text>
</comment>
<feature type="transmembrane region" description="Helical" evidence="9">
    <location>
        <begin position="295"/>
        <end position="318"/>
    </location>
</feature>
<keyword evidence="13" id="KW-1185">Reference proteome</keyword>
<dbReference type="STRING" id="64969.SAMN02745127_03059"/>
<feature type="transmembrane region" description="Helical" evidence="9">
    <location>
        <begin position="12"/>
        <end position="33"/>
    </location>
</feature>
<name>A0A1T4SGZ7_9GAMM</name>
<evidence type="ECO:0000256" key="6">
    <source>
        <dbReference type="ARBA" id="ARBA00029447"/>
    </source>
</evidence>
<protein>
    <recommendedName>
        <fullName evidence="14">Methyl-accepting transducer domain-containing protein</fullName>
    </recommendedName>
</protein>
<evidence type="ECO:0000259" key="11">
    <source>
        <dbReference type="PROSITE" id="PS51753"/>
    </source>
</evidence>
<evidence type="ECO:0000256" key="7">
    <source>
        <dbReference type="PROSITE-ProRule" id="PRU00284"/>
    </source>
</evidence>
<dbReference type="Gene3D" id="1.10.287.950">
    <property type="entry name" value="Methyl-accepting chemotaxis protein"/>
    <property type="match status" value="1"/>
</dbReference>
<dbReference type="RefSeq" id="WP_078746568.1">
    <property type="nucleotide sequence ID" value="NZ_FUXG01000032.1"/>
</dbReference>
<evidence type="ECO:0008006" key="14">
    <source>
        <dbReference type="Google" id="ProtNLM"/>
    </source>
</evidence>